<sequence>MSNPIWGAELKLKRQTVATDNKEAALMKVVGMTIHAQSSQSIMGSVRCQRTKNLDVKRVYERGIGIPRICSQTLIFQSHVIGRNAYTNRDDAYAYIRDSILPYPWYRAICVASVSVKPRLGEAEADRCWTSTHDYWG</sequence>
<comment type="caution">
    <text evidence="1">The sequence shown here is derived from an EMBL/GenBank/DDBJ whole genome shotgun (WGS) entry which is preliminary data.</text>
</comment>
<reference evidence="1" key="2">
    <citation type="submission" date="2023-06" db="EMBL/GenBank/DDBJ databases">
        <authorList>
            <person name="Ma L."/>
            <person name="Liu K.-W."/>
            <person name="Li Z."/>
            <person name="Hsiao Y.-Y."/>
            <person name="Qi Y."/>
            <person name="Fu T."/>
            <person name="Tang G."/>
            <person name="Zhang D."/>
            <person name="Sun W.-H."/>
            <person name="Liu D.-K."/>
            <person name="Li Y."/>
            <person name="Chen G.-Z."/>
            <person name="Liu X.-D."/>
            <person name="Liao X.-Y."/>
            <person name="Jiang Y.-T."/>
            <person name="Yu X."/>
            <person name="Hao Y."/>
            <person name="Huang J."/>
            <person name="Zhao X.-W."/>
            <person name="Ke S."/>
            <person name="Chen Y.-Y."/>
            <person name="Wu W.-L."/>
            <person name="Hsu J.-L."/>
            <person name="Lin Y.-F."/>
            <person name="Huang M.-D."/>
            <person name="Li C.-Y."/>
            <person name="Huang L."/>
            <person name="Wang Z.-W."/>
            <person name="Zhao X."/>
            <person name="Zhong W.-Y."/>
            <person name="Peng D.-H."/>
            <person name="Ahmad S."/>
            <person name="Lan S."/>
            <person name="Zhang J.-S."/>
            <person name="Tsai W.-C."/>
            <person name="Van De Peer Y."/>
            <person name="Liu Z.-J."/>
        </authorList>
    </citation>
    <scope>NUCLEOTIDE SEQUENCE</scope>
    <source>
        <strain evidence="1">CP</strain>
        <tissue evidence="1">Leaves</tissue>
    </source>
</reference>
<reference evidence="1" key="1">
    <citation type="journal article" date="2023" name="Nat. Commun.">
        <title>Diploid and tetraploid genomes of Acorus and the evolution of monocots.</title>
        <authorList>
            <person name="Ma L."/>
            <person name="Liu K.W."/>
            <person name="Li Z."/>
            <person name="Hsiao Y.Y."/>
            <person name="Qi Y."/>
            <person name="Fu T."/>
            <person name="Tang G.D."/>
            <person name="Zhang D."/>
            <person name="Sun W.H."/>
            <person name="Liu D.K."/>
            <person name="Li Y."/>
            <person name="Chen G.Z."/>
            <person name="Liu X.D."/>
            <person name="Liao X.Y."/>
            <person name="Jiang Y.T."/>
            <person name="Yu X."/>
            <person name="Hao Y."/>
            <person name="Huang J."/>
            <person name="Zhao X.W."/>
            <person name="Ke S."/>
            <person name="Chen Y.Y."/>
            <person name="Wu W.L."/>
            <person name="Hsu J.L."/>
            <person name="Lin Y.F."/>
            <person name="Huang M.D."/>
            <person name="Li C.Y."/>
            <person name="Huang L."/>
            <person name="Wang Z.W."/>
            <person name="Zhao X."/>
            <person name="Zhong W.Y."/>
            <person name="Peng D.H."/>
            <person name="Ahmad S."/>
            <person name="Lan S."/>
            <person name="Zhang J.S."/>
            <person name="Tsai W.C."/>
            <person name="Van de Peer Y."/>
            <person name="Liu Z.J."/>
        </authorList>
    </citation>
    <scope>NUCLEOTIDE SEQUENCE</scope>
    <source>
        <strain evidence="1">CP</strain>
    </source>
</reference>
<evidence type="ECO:0000313" key="2">
    <source>
        <dbReference type="Proteomes" id="UP001180020"/>
    </source>
</evidence>
<gene>
    <name evidence="1" type="ORF">QJS10_CPA09g01681</name>
</gene>
<evidence type="ECO:0000313" key="1">
    <source>
        <dbReference type="EMBL" id="KAK1309227.1"/>
    </source>
</evidence>
<keyword evidence="2" id="KW-1185">Reference proteome</keyword>
<protein>
    <submittedName>
        <fullName evidence="1">Uncharacterized protein</fullName>
    </submittedName>
</protein>
<dbReference type="AlphaFoldDB" id="A0AAV9E7F3"/>
<accession>A0AAV9E7F3</accession>
<dbReference type="EMBL" id="JAUJYO010000009">
    <property type="protein sequence ID" value="KAK1309227.1"/>
    <property type="molecule type" value="Genomic_DNA"/>
</dbReference>
<dbReference type="Proteomes" id="UP001180020">
    <property type="component" value="Unassembled WGS sequence"/>
</dbReference>
<proteinExistence type="predicted"/>
<organism evidence="1 2">
    <name type="scientific">Acorus calamus</name>
    <name type="common">Sweet flag</name>
    <dbReference type="NCBI Taxonomy" id="4465"/>
    <lineage>
        <taxon>Eukaryota</taxon>
        <taxon>Viridiplantae</taxon>
        <taxon>Streptophyta</taxon>
        <taxon>Embryophyta</taxon>
        <taxon>Tracheophyta</taxon>
        <taxon>Spermatophyta</taxon>
        <taxon>Magnoliopsida</taxon>
        <taxon>Liliopsida</taxon>
        <taxon>Acoraceae</taxon>
        <taxon>Acorus</taxon>
    </lineage>
</organism>
<name>A0AAV9E7F3_ACOCL</name>